<feature type="compositionally biased region" description="Basic and acidic residues" evidence="1">
    <location>
        <begin position="313"/>
        <end position="328"/>
    </location>
</feature>
<evidence type="ECO:0000313" key="2">
    <source>
        <dbReference type="EMBL" id="CCD21135.1"/>
    </source>
</evidence>
<keyword evidence="3" id="KW-1185">Reference proteome</keyword>
<sequence length="508" mass="57243">MHRQYVMKHYVVPANSQQKVQCSYCPTPLWDEHASKQHYAGNRGCISRARPVQIRHVPQGFHSGGAALAMRRFKRHCWFRDALSTVKHVASPVWEHLELLDGEQSEADRVHKNENSNANKVSFRAPNTLGQRCGTMGSLFRITARSKLANGSADCDVDKNAGNCICPKTTESCYTASDDDDYVADDAPAQFEYTHFFQREHMLTDLDSGEEEYEEYEEYDDEEYEESVDEEGSFPAHRRSEARYSNFLELTDQPELCSVMGSSYPDHYPRHNRSRQNTYLSQSSCVGGANGGRDSVTQDNGVEWCRIHPIKSDEYADGQDESRNHPENPTDFGPSFADSVKESAKTEAHGDRENTPTMDRDCFTRMCCHRNYSIGEALAPLPHSSPSARTEKTDGQECPDTPLQASSKQPKECAHVHSSRTEKQRVWAKTDDPSTVKNKRTERRGTTVSIPLSVVFSKSMPVPGGSSHYCTSNGRNKRTRRFLSGAKKIVRKLSQMSGLGHCKCRVMC</sequence>
<feature type="compositionally biased region" description="Basic and acidic residues" evidence="1">
    <location>
        <begin position="409"/>
        <end position="434"/>
    </location>
</feature>
<protein>
    <submittedName>
        <fullName evidence="2">Uncharacterized protein</fullName>
    </submittedName>
</protein>
<gene>
    <name evidence="2" type="ORF">TvY486_0040460</name>
</gene>
<dbReference type="Proteomes" id="UP000009027">
    <property type="component" value="Unassembled WGS sequence"/>
</dbReference>
<proteinExistence type="predicted"/>
<evidence type="ECO:0000256" key="1">
    <source>
        <dbReference type="SAM" id="MobiDB-lite"/>
    </source>
</evidence>
<feature type="non-terminal residue" evidence="2">
    <location>
        <position position="508"/>
    </location>
</feature>
<name>F9WU87_TRYVY</name>
<organism evidence="2 3">
    <name type="scientific">Trypanosoma vivax (strain Y486)</name>
    <dbReference type="NCBI Taxonomy" id="1055687"/>
    <lineage>
        <taxon>Eukaryota</taxon>
        <taxon>Discoba</taxon>
        <taxon>Euglenozoa</taxon>
        <taxon>Kinetoplastea</taxon>
        <taxon>Metakinetoplastina</taxon>
        <taxon>Trypanosomatida</taxon>
        <taxon>Trypanosomatidae</taxon>
        <taxon>Trypanosoma</taxon>
        <taxon>Duttonella</taxon>
    </lineage>
</organism>
<dbReference type="AlphaFoldDB" id="F9WU87"/>
<dbReference type="EMBL" id="CAEX01007077">
    <property type="protein sequence ID" value="CCD21135.1"/>
    <property type="molecule type" value="Genomic_DNA"/>
</dbReference>
<dbReference type="VEuPathDB" id="TriTrypDB:TvY486_0040460"/>
<feature type="region of interest" description="Disordered" evidence="1">
    <location>
        <begin position="313"/>
        <end position="356"/>
    </location>
</feature>
<evidence type="ECO:0000313" key="3">
    <source>
        <dbReference type="Proteomes" id="UP000009027"/>
    </source>
</evidence>
<reference evidence="2 3" key="1">
    <citation type="journal article" date="2012" name="Proc. Natl. Acad. Sci. U.S.A.">
        <title>Antigenic diversity is generated by distinct evolutionary mechanisms in African trypanosome species.</title>
        <authorList>
            <person name="Jackson A.P."/>
            <person name="Berry A."/>
            <person name="Aslett M."/>
            <person name="Allison H.C."/>
            <person name="Burton P."/>
            <person name="Vavrova-Anderson J."/>
            <person name="Brown R."/>
            <person name="Browne H."/>
            <person name="Corton N."/>
            <person name="Hauser H."/>
            <person name="Gamble J."/>
            <person name="Gilderthorp R."/>
            <person name="Marcello L."/>
            <person name="McQuillan J."/>
            <person name="Otto T.D."/>
            <person name="Quail M.A."/>
            <person name="Sanders M.J."/>
            <person name="van Tonder A."/>
            <person name="Ginger M.L."/>
            <person name="Field M.C."/>
            <person name="Barry J.D."/>
            <person name="Hertz-Fowler C."/>
            <person name="Berriman M."/>
        </authorList>
    </citation>
    <scope>NUCLEOTIDE SEQUENCE</scope>
    <source>
        <strain evidence="2 3">Y486</strain>
    </source>
</reference>
<accession>F9WU87</accession>
<feature type="region of interest" description="Disordered" evidence="1">
    <location>
        <begin position="379"/>
        <end position="442"/>
    </location>
</feature>
<feature type="compositionally biased region" description="Basic and acidic residues" evidence="1">
    <location>
        <begin position="339"/>
        <end position="356"/>
    </location>
</feature>